<protein>
    <submittedName>
        <fullName evidence="1">Uncharacterized protein</fullName>
    </submittedName>
</protein>
<proteinExistence type="predicted"/>
<reference evidence="1 2" key="1">
    <citation type="submission" date="2015-11" db="EMBL/GenBank/DDBJ databases">
        <title>Genomic analysis of 38 Legionella species identifies large and diverse effector repertoires.</title>
        <authorList>
            <person name="Burstein D."/>
            <person name="Amaro F."/>
            <person name="Zusman T."/>
            <person name="Lifshitz Z."/>
            <person name="Cohen O."/>
            <person name="Gilbert J.A."/>
            <person name="Pupko T."/>
            <person name="Shuman H.A."/>
            <person name="Segal G."/>
        </authorList>
    </citation>
    <scope>NUCLEOTIDE SEQUENCE [LARGE SCALE GENOMIC DNA]</scope>
    <source>
        <strain evidence="1 2">Mt.St.Helens-4</strain>
    </source>
</reference>
<dbReference type="PATRIC" id="fig|28087.4.peg.3670"/>
<dbReference type="OrthoDB" id="9907942at2"/>
<dbReference type="Proteomes" id="UP000054621">
    <property type="component" value="Unassembled WGS sequence"/>
</dbReference>
<evidence type="ECO:0000313" key="1">
    <source>
        <dbReference type="EMBL" id="KTD54597.1"/>
    </source>
</evidence>
<dbReference type="RefSeq" id="WP_027271490.1">
    <property type="nucleotide sequence ID" value="NZ_CAAAJE010000018.1"/>
</dbReference>
<dbReference type="eggNOG" id="ENOG5031ES8">
    <property type="taxonomic scope" value="Bacteria"/>
</dbReference>
<comment type="caution">
    <text evidence="1">The sequence shown here is derived from an EMBL/GenBank/DDBJ whole genome shotgun (WGS) entry which is preliminary data.</text>
</comment>
<gene>
    <name evidence="1" type="ORF">Lsai_3419</name>
</gene>
<dbReference type="AlphaFoldDB" id="A0A0W0YCI4"/>
<name>A0A0W0YCI4_9GAMM</name>
<organism evidence="1 2">
    <name type="scientific">Legionella sainthelensi</name>
    <dbReference type="NCBI Taxonomy" id="28087"/>
    <lineage>
        <taxon>Bacteria</taxon>
        <taxon>Pseudomonadati</taxon>
        <taxon>Pseudomonadota</taxon>
        <taxon>Gammaproteobacteria</taxon>
        <taxon>Legionellales</taxon>
        <taxon>Legionellaceae</taxon>
        <taxon>Legionella</taxon>
    </lineage>
</organism>
<accession>A0A0W0YCI4</accession>
<sequence length="462" mass="51674">MVSFKKELVFNIEDVECPELKMHLENIALFSVGILQHAAVFCNQAQSIDKEHVDIVIPDDFNIWEHSEVLIETNRIGTSNMKIEYGSTITEVGDHKKGIYYQIQLELEYRVKAWQKALENCDMGDKAKYQRFINQASALSLALALGKLHFQAMIPETAALDSLKSCQEFISRCGDEKLKSDLLSDINQFEALIKKHRYLHYDESSSERHSIRDARETYENASNYYKNIKEALESSNLPQEAKEHMAEKIDYAFECFKNKNDLNLQVPLFKFSEEEYFEKFQDKAQKISIGLSTAALALTAASFSPAAPITAPAAMALGLASLALTSPSIAKNIGGAIYNRTQYGLSPTKGEVITGIMAPTLLALKTTPLPSHIASSTVNGVQKGITMAKTSHGVKRCVTLPYDGKRAMEDTVKKFINEFKSNNEGIIERKLDTGKYRLQIQGMKESDLSESKENSDVVSIKI</sequence>
<evidence type="ECO:0000313" key="2">
    <source>
        <dbReference type="Proteomes" id="UP000054621"/>
    </source>
</evidence>
<dbReference type="EMBL" id="LNYV01000037">
    <property type="protein sequence ID" value="KTD54597.1"/>
    <property type="molecule type" value="Genomic_DNA"/>
</dbReference>
<dbReference type="STRING" id="28087.Lsai_3419"/>